<evidence type="ECO:0000313" key="2">
    <source>
        <dbReference type="Proteomes" id="UP000502823"/>
    </source>
</evidence>
<comment type="caution">
    <text evidence="1">The sequence shown here is derived from an EMBL/GenBank/DDBJ whole genome shotgun (WGS) entry which is preliminary data.</text>
</comment>
<dbReference type="EMBL" id="BLKM01001619">
    <property type="protein sequence ID" value="GFG40196.1"/>
    <property type="molecule type" value="Genomic_DNA"/>
</dbReference>
<keyword evidence="2" id="KW-1185">Reference proteome</keyword>
<organism evidence="1 2">
    <name type="scientific">Coptotermes formosanus</name>
    <name type="common">Formosan subterranean termite</name>
    <dbReference type="NCBI Taxonomy" id="36987"/>
    <lineage>
        <taxon>Eukaryota</taxon>
        <taxon>Metazoa</taxon>
        <taxon>Ecdysozoa</taxon>
        <taxon>Arthropoda</taxon>
        <taxon>Hexapoda</taxon>
        <taxon>Insecta</taxon>
        <taxon>Pterygota</taxon>
        <taxon>Neoptera</taxon>
        <taxon>Polyneoptera</taxon>
        <taxon>Dictyoptera</taxon>
        <taxon>Blattodea</taxon>
        <taxon>Blattoidea</taxon>
        <taxon>Termitoidae</taxon>
        <taxon>Rhinotermitidae</taxon>
        <taxon>Coptotermes</taxon>
    </lineage>
</organism>
<dbReference type="InParanoid" id="A0A6L2Q653"/>
<protein>
    <submittedName>
        <fullName evidence="1">Uncharacterized protein</fullName>
    </submittedName>
</protein>
<evidence type="ECO:0000313" key="1">
    <source>
        <dbReference type="EMBL" id="GFG40196.1"/>
    </source>
</evidence>
<feature type="non-terminal residue" evidence="1">
    <location>
        <position position="1"/>
    </location>
</feature>
<name>A0A6L2Q653_COPFO</name>
<sequence length="88" mass="10016">LLFFAENITANSCPDTLQFFVFPQIDSNKHEDGAEVHFSQDVQNTLTFKIPSRCIGRYGPMPTFPCKPAISPLDWFCVDIYKNPLFGK</sequence>
<dbReference type="AlphaFoldDB" id="A0A6L2Q653"/>
<accession>A0A6L2Q653</accession>
<dbReference type="Proteomes" id="UP000502823">
    <property type="component" value="Unassembled WGS sequence"/>
</dbReference>
<gene>
    <name evidence="1" type="ORF">Cfor_09784</name>
</gene>
<reference evidence="2" key="1">
    <citation type="submission" date="2020-01" db="EMBL/GenBank/DDBJ databases">
        <title>Draft genome sequence of the Termite Coptotermes fromosanus.</title>
        <authorList>
            <person name="Itakura S."/>
            <person name="Yosikawa Y."/>
            <person name="Umezawa K."/>
        </authorList>
    </citation>
    <scope>NUCLEOTIDE SEQUENCE [LARGE SCALE GENOMIC DNA]</scope>
</reference>
<proteinExistence type="predicted"/>